<keyword evidence="2" id="KW-1185">Reference proteome</keyword>
<dbReference type="PANTHER" id="PTHR33116">
    <property type="entry name" value="REVERSE TRANSCRIPTASE ZINC-BINDING DOMAIN-CONTAINING PROTEIN-RELATED-RELATED"/>
    <property type="match status" value="1"/>
</dbReference>
<dbReference type="Proteomes" id="UP001058974">
    <property type="component" value="Chromosome 7"/>
</dbReference>
<protein>
    <recommendedName>
        <fullName evidence="3">Reverse transcriptase</fullName>
    </recommendedName>
</protein>
<gene>
    <name evidence="1" type="ORF">KIW84_071435</name>
</gene>
<evidence type="ECO:0000313" key="2">
    <source>
        <dbReference type="Proteomes" id="UP001058974"/>
    </source>
</evidence>
<sequence>MASFHHIPDFNYHPKCDKLKITNVCFAVDLLLFSRGDKKSVHLIIDVFKQFCEATRIKENPTKCKIFFGGTNMQEQQDILVVIGFVEGRYQLVKSVLMAISGYWLQVFHIPKKIIKQIEAICRDILWSGKATGRKAYVSWDKIYEPKNVEGLNIKDLNIWNNAILLKLFWNLQVKFDKLWIKWIDVYYMKGKSVMQ</sequence>
<evidence type="ECO:0000313" key="1">
    <source>
        <dbReference type="EMBL" id="KAI5384418.1"/>
    </source>
</evidence>
<dbReference type="AlphaFoldDB" id="A0A9D4VI97"/>
<dbReference type="Gramene" id="Psat07G0143500-T1">
    <property type="protein sequence ID" value="KAI5384418.1"/>
    <property type="gene ID" value="KIW84_071435"/>
</dbReference>
<reference evidence="1 2" key="1">
    <citation type="journal article" date="2022" name="Nat. Genet.">
        <title>Improved pea reference genome and pan-genome highlight genomic features and evolutionary characteristics.</title>
        <authorList>
            <person name="Yang T."/>
            <person name="Liu R."/>
            <person name="Luo Y."/>
            <person name="Hu S."/>
            <person name="Wang D."/>
            <person name="Wang C."/>
            <person name="Pandey M.K."/>
            <person name="Ge S."/>
            <person name="Xu Q."/>
            <person name="Li N."/>
            <person name="Li G."/>
            <person name="Huang Y."/>
            <person name="Saxena R.K."/>
            <person name="Ji Y."/>
            <person name="Li M."/>
            <person name="Yan X."/>
            <person name="He Y."/>
            <person name="Liu Y."/>
            <person name="Wang X."/>
            <person name="Xiang C."/>
            <person name="Varshney R.K."/>
            <person name="Ding H."/>
            <person name="Gao S."/>
            <person name="Zong X."/>
        </authorList>
    </citation>
    <scope>NUCLEOTIDE SEQUENCE [LARGE SCALE GENOMIC DNA]</scope>
    <source>
        <strain evidence="1 2">cv. Zhongwan 6</strain>
    </source>
</reference>
<evidence type="ECO:0008006" key="3">
    <source>
        <dbReference type="Google" id="ProtNLM"/>
    </source>
</evidence>
<name>A0A9D4VI97_PEA</name>
<accession>A0A9D4VI97</accession>
<proteinExistence type="predicted"/>
<dbReference type="EMBL" id="JAMSHJ010000007">
    <property type="protein sequence ID" value="KAI5384418.1"/>
    <property type="molecule type" value="Genomic_DNA"/>
</dbReference>
<organism evidence="1 2">
    <name type="scientific">Pisum sativum</name>
    <name type="common">Garden pea</name>
    <name type="synonym">Lathyrus oleraceus</name>
    <dbReference type="NCBI Taxonomy" id="3888"/>
    <lineage>
        <taxon>Eukaryota</taxon>
        <taxon>Viridiplantae</taxon>
        <taxon>Streptophyta</taxon>
        <taxon>Embryophyta</taxon>
        <taxon>Tracheophyta</taxon>
        <taxon>Spermatophyta</taxon>
        <taxon>Magnoliopsida</taxon>
        <taxon>eudicotyledons</taxon>
        <taxon>Gunneridae</taxon>
        <taxon>Pentapetalae</taxon>
        <taxon>rosids</taxon>
        <taxon>fabids</taxon>
        <taxon>Fabales</taxon>
        <taxon>Fabaceae</taxon>
        <taxon>Papilionoideae</taxon>
        <taxon>50 kb inversion clade</taxon>
        <taxon>NPAAA clade</taxon>
        <taxon>Hologalegina</taxon>
        <taxon>IRL clade</taxon>
        <taxon>Fabeae</taxon>
        <taxon>Lathyrus</taxon>
    </lineage>
</organism>
<comment type="caution">
    <text evidence="1">The sequence shown here is derived from an EMBL/GenBank/DDBJ whole genome shotgun (WGS) entry which is preliminary data.</text>
</comment>
<dbReference type="PANTHER" id="PTHR33116:SF66">
    <property type="entry name" value="REVERSE TRANSCRIPTASE ZINC-BINDING DOMAIN-CONTAINING PROTEIN"/>
    <property type="match status" value="1"/>
</dbReference>